<comment type="subcellular location">
    <subcellularLocation>
        <location evidence="1 10">Cytoplasm</location>
    </subcellularLocation>
</comment>
<reference evidence="12 13" key="1">
    <citation type="journal article" date="2016" name="Environ. Microbiol.">
        <title>Genomic resolution of a cold subsurface aquifer community provides metabolic insights for novel microbes adapted to high CO concentrations.</title>
        <authorList>
            <person name="Probst A.J."/>
            <person name="Castelle C.J."/>
            <person name="Singh A."/>
            <person name="Brown C.T."/>
            <person name="Anantharaman K."/>
            <person name="Sharon I."/>
            <person name="Hug L.A."/>
            <person name="Burstein D."/>
            <person name="Emerson J.B."/>
            <person name="Thomas B.C."/>
            <person name="Banfield J.F."/>
        </authorList>
    </citation>
    <scope>NUCLEOTIDE SEQUENCE [LARGE SCALE GENOMIC DNA]</scope>
    <source>
        <strain evidence="12">CG2_30_40_21</strain>
    </source>
</reference>
<evidence type="ECO:0000256" key="5">
    <source>
        <dbReference type="ARBA" id="ARBA00022741"/>
    </source>
</evidence>
<dbReference type="GO" id="GO:0006420">
    <property type="term" value="P:arginyl-tRNA aminoacylation"/>
    <property type="evidence" value="ECO:0007669"/>
    <property type="project" value="InterPro"/>
</dbReference>
<dbReference type="InterPro" id="IPR006194">
    <property type="entry name" value="Gly-tRNA-synth_heterodimer"/>
</dbReference>
<keyword evidence="7 10" id="KW-0648">Protein biosynthesis</keyword>
<dbReference type="InterPro" id="IPR008909">
    <property type="entry name" value="DALR_anticod-bd"/>
</dbReference>
<comment type="subunit">
    <text evidence="10">Tetramer of two alpha and two beta subunits.</text>
</comment>
<evidence type="ECO:0000256" key="8">
    <source>
        <dbReference type="ARBA" id="ARBA00023146"/>
    </source>
</evidence>
<evidence type="ECO:0000256" key="6">
    <source>
        <dbReference type="ARBA" id="ARBA00022840"/>
    </source>
</evidence>
<comment type="caution">
    <text evidence="12">The sequence shown here is derived from an EMBL/GenBank/DDBJ whole genome shotgun (WGS) entry which is preliminary data.</text>
</comment>
<dbReference type="EMBL" id="MNYI01000217">
    <property type="protein sequence ID" value="OIP37249.1"/>
    <property type="molecule type" value="Genomic_DNA"/>
</dbReference>
<keyword evidence="3 10" id="KW-0963">Cytoplasm</keyword>
<comment type="catalytic activity">
    <reaction evidence="9 10">
        <text>tRNA(Gly) + glycine + ATP = glycyl-tRNA(Gly) + AMP + diphosphate</text>
        <dbReference type="Rhea" id="RHEA:16013"/>
        <dbReference type="Rhea" id="RHEA-COMP:9664"/>
        <dbReference type="Rhea" id="RHEA-COMP:9683"/>
        <dbReference type="ChEBI" id="CHEBI:30616"/>
        <dbReference type="ChEBI" id="CHEBI:33019"/>
        <dbReference type="ChEBI" id="CHEBI:57305"/>
        <dbReference type="ChEBI" id="CHEBI:78442"/>
        <dbReference type="ChEBI" id="CHEBI:78522"/>
        <dbReference type="ChEBI" id="CHEBI:456215"/>
        <dbReference type="EC" id="6.1.1.14"/>
    </reaction>
</comment>
<dbReference type="PANTHER" id="PTHR30075">
    <property type="entry name" value="GLYCYL-TRNA SYNTHETASE"/>
    <property type="match status" value="1"/>
</dbReference>
<evidence type="ECO:0000256" key="9">
    <source>
        <dbReference type="ARBA" id="ARBA00047937"/>
    </source>
</evidence>
<dbReference type="EC" id="6.1.1.14" evidence="10"/>
<dbReference type="HAMAP" id="MF_00255">
    <property type="entry name" value="Gly_tRNA_synth_beta"/>
    <property type="match status" value="1"/>
</dbReference>
<evidence type="ECO:0000256" key="1">
    <source>
        <dbReference type="ARBA" id="ARBA00004496"/>
    </source>
</evidence>
<dbReference type="SUPFAM" id="SSF109604">
    <property type="entry name" value="HD-domain/PDEase-like"/>
    <property type="match status" value="1"/>
</dbReference>
<sequence>MPDLLLEIGTEEIPAGYIQPGLKQIREAMQSLLCGEQIGFEGINTYGTPRRLAILVRGVAASQEDTDIEVLGPPKTAAYDTQGNPTKAAEGFARSQGTNIENLKIKTTPKGKYLCVEKHIVGKPAIEVLQENLPGLIIGVNFPKSMRWGNKEIRFARPIRWILALLDNAVIPFELGGSTSGKGIFSSNITYGHRFLAPSLITISHPKEYVSSMEKAFVIVDVDKRKQMIVSGIQEEMQRQKRGEDGKGSTFNTDAFNDLVDEVACLVEYPVVLAGGFDEKYLSLPQDVVITSMCEHQRYFPVMDDNALLPYFLVVANTTNSPDIVREGNERVLRARLSDAAFFWNSDRKVSLDERVEQQKKVVWQEKVGTLYEKTQRIVEIAEGIAKELNKGTEAQRHKGTKVIDEGIDPISIDIESVKQAAWLCKADLLTEMVGEFPTLQGIMGYYYALADNESEGVAIAIKEHYLPKSFDDNVPETLIGAILSIADKIDSIVACFQVGLIPTGSEDPYALRRQAQGIINIILKNSMPINLLLLVEEACGCCHAQKEITLEVMRFLKQRLEYTLTTMGFAADTVAAALEVDSSSPSDALLRVTALEEIRKMPDIEPLSVSFKRVMNILRSEPLVRDDKVYESMLKEESERKLYQSICGIKETVKALVEKKDYFEALRILSGLRGDIDSFFDTVMVMVEAPDLRRNRLALLHGIESLFLQVVDLSLLRQTD</sequence>
<name>A0A1J5DM41_9BACT</name>
<protein>
    <recommendedName>
        <fullName evidence="10">Glycine--tRNA ligase beta subunit</fullName>
        <ecNumber evidence="10">6.1.1.14</ecNumber>
    </recommendedName>
    <alternativeName>
        <fullName evidence="10">Glycyl-tRNA synthetase beta subunit</fullName>
        <shortName evidence="10">GlyRS</shortName>
    </alternativeName>
</protein>
<proteinExistence type="inferred from homology"/>
<dbReference type="Pfam" id="PF05746">
    <property type="entry name" value="DALR_1"/>
    <property type="match status" value="1"/>
</dbReference>
<dbReference type="GO" id="GO:0004820">
    <property type="term" value="F:glycine-tRNA ligase activity"/>
    <property type="evidence" value="ECO:0007669"/>
    <property type="project" value="UniProtKB-UniRule"/>
</dbReference>
<dbReference type="Proteomes" id="UP000183085">
    <property type="component" value="Unassembled WGS sequence"/>
</dbReference>
<accession>A0A1J5DM41</accession>
<dbReference type="GO" id="GO:0006426">
    <property type="term" value="P:glycyl-tRNA aminoacylation"/>
    <property type="evidence" value="ECO:0007669"/>
    <property type="project" value="UniProtKB-UniRule"/>
</dbReference>
<evidence type="ECO:0000256" key="3">
    <source>
        <dbReference type="ARBA" id="ARBA00022490"/>
    </source>
</evidence>
<dbReference type="PROSITE" id="PS50861">
    <property type="entry name" value="AA_TRNA_LIGASE_II_GLYAB"/>
    <property type="match status" value="1"/>
</dbReference>
<organism evidence="12 13">
    <name type="scientific">Candidatus Desantisbacteria bacterium CG2_30_40_21</name>
    <dbReference type="NCBI Taxonomy" id="1817895"/>
    <lineage>
        <taxon>Bacteria</taxon>
        <taxon>Candidatus Desantisiibacteriota</taxon>
    </lineage>
</organism>
<dbReference type="InterPro" id="IPR015944">
    <property type="entry name" value="Gly-tRNA-synth_bsu"/>
</dbReference>
<dbReference type="GO" id="GO:0004814">
    <property type="term" value="F:arginine-tRNA ligase activity"/>
    <property type="evidence" value="ECO:0007669"/>
    <property type="project" value="InterPro"/>
</dbReference>
<dbReference type="PANTHER" id="PTHR30075:SF2">
    <property type="entry name" value="GLYCINE--TRNA LIGASE, CHLOROPLASTIC_MITOCHONDRIAL 2"/>
    <property type="match status" value="1"/>
</dbReference>
<dbReference type="NCBIfam" id="TIGR00211">
    <property type="entry name" value="glyS"/>
    <property type="match status" value="1"/>
</dbReference>
<evidence type="ECO:0000256" key="7">
    <source>
        <dbReference type="ARBA" id="ARBA00022917"/>
    </source>
</evidence>
<dbReference type="PRINTS" id="PR01045">
    <property type="entry name" value="TRNASYNTHGB"/>
</dbReference>
<dbReference type="Pfam" id="PF02092">
    <property type="entry name" value="tRNA_synt_2f"/>
    <property type="match status" value="1"/>
</dbReference>
<feature type="domain" description="DALR anticodon binding" evidence="11">
    <location>
        <begin position="611"/>
        <end position="708"/>
    </location>
</feature>
<dbReference type="GO" id="GO:0005524">
    <property type="term" value="F:ATP binding"/>
    <property type="evidence" value="ECO:0007669"/>
    <property type="project" value="UniProtKB-UniRule"/>
</dbReference>
<dbReference type="GO" id="GO:0005829">
    <property type="term" value="C:cytosol"/>
    <property type="evidence" value="ECO:0007669"/>
    <property type="project" value="TreeGrafter"/>
</dbReference>
<dbReference type="AlphaFoldDB" id="A0A1J5DM41"/>
<evidence type="ECO:0000313" key="12">
    <source>
        <dbReference type="EMBL" id="OIP37249.1"/>
    </source>
</evidence>
<dbReference type="STRING" id="1817895.AUJ95_08440"/>
<gene>
    <name evidence="10" type="primary">glyS</name>
    <name evidence="12" type="ORF">AUJ95_08440</name>
</gene>
<evidence type="ECO:0000313" key="13">
    <source>
        <dbReference type="Proteomes" id="UP000183085"/>
    </source>
</evidence>
<evidence type="ECO:0000256" key="2">
    <source>
        <dbReference type="ARBA" id="ARBA00008226"/>
    </source>
</evidence>
<keyword evidence="4 10" id="KW-0436">Ligase</keyword>
<comment type="similarity">
    <text evidence="2 10">Belongs to the class-II aminoacyl-tRNA synthetase family.</text>
</comment>
<evidence type="ECO:0000256" key="10">
    <source>
        <dbReference type="HAMAP-Rule" id="MF_00255"/>
    </source>
</evidence>
<keyword evidence="5 10" id="KW-0547">Nucleotide-binding</keyword>
<keyword evidence="8 10" id="KW-0030">Aminoacyl-tRNA synthetase</keyword>
<keyword evidence="6 10" id="KW-0067">ATP-binding</keyword>
<evidence type="ECO:0000259" key="11">
    <source>
        <dbReference type="Pfam" id="PF05746"/>
    </source>
</evidence>
<evidence type="ECO:0000256" key="4">
    <source>
        <dbReference type="ARBA" id="ARBA00022598"/>
    </source>
</evidence>